<sequence length="248" mass="27860">MNKGKSYIRIITIIYVAAIILTVFSFIGFGFSESLFRFVTSLVAVLLAESVVYGYCIFWLRAAGSVQRTSPVLLSGAFITGIYAAVVFVSAIVFDWLLEMSPLWYAAVQLLILLIGGITLAVIGIYGWNAGTEEQQMKRSLQAFQQHQSELNEISALASSWKNPESEQLVKVLNKLRDQFKFSDPVSDPSLYATEDITHQQISLLHDHVKLLLMTNKPHENWQAEINEMADSIKATLERRNRELAALK</sequence>
<accession>A0A0W1B4J9</accession>
<dbReference type="OrthoDB" id="2660515at2"/>
<reference evidence="2 3" key="1">
    <citation type="journal article" date="2015" name="Int. Biodeterior. Biodegradation">
        <title>Physiological and genetic screening methods for the isolation of methyl tert-butyl ether-degrading bacteria for bioremediation purposes.</title>
        <authorList>
            <person name="Guisado I.M."/>
            <person name="Purswani J."/>
            <person name="Gonzalez Lopez J."/>
            <person name="Pozo C."/>
        </authorList>
    </citation>
    <scope>NUCLEOTIDE SEQUENCE [LARGE SCALE GENOMIC DNA]</scope>
    <source>
        <strain evidence="2 3">SH7</strain>
    </source>
</reference>
<gene>
    <name evidence="2" type="ORF">UQ64_05295</name>
</gene>
<keyword evidence="1" id="KW-0812">Transmembrane</keyword>
<dbReference type="EMBL" id="LCZJ02000013">
    <property type="protein sequence ID" value="KTD88449.1"/>
    <property type="molecule type" value="Genomic_DNA"/>
</dbReference>
<dbReference type="AlphaFoldDB" id="A0A0W1B4J9"/>
<name>A0A0W1B4J9_9BACL</name>
<keyword evidence="1" id="KW-1133">Transmembrane helix</keyword>
<evidence type="ECO:0000313" key="2">
    <source>
        <dbReference type="EMBL" id="KTD88449.1"/>
    </source>
</evidence>
<proteinExistence type="predicted"/>
<evidence type="ECO:0000256" key="1">
    <source>
        <dbReference type="SAM" id="Phobius"/>
    </source>
</evidence>
<protein>
    <submittedName>
        <fullName evidence="2">Uncharacterized protein</fullName>
    </submittedName>
</protein>
<dbReference type="Proteomes" id="UP000054709">
    <property type="component" value="Unassembled WGS sequence"/>
</dbReference>
<feature type="transmembrane region" description="Helical" evidence="1">
    <location>
        <begin position="72"/>
        <end position="97"/>
    </location>
</feature>
<feature type="transmembrane region" description="Helical" evidence="1">
    <location>
        <begin position="7"/>
        <end position="29"/>
    </location>
</feature>
<evidence type="ECO:0000313" key="3">
    <source>
        <dbReference type="Proteomes" id="UP000054709"/>
    </source>
</evidence>
<dbReference type="RefSeq" id="WP_060621878.1">
    <property type="nucleotide sequence ID" value="NZ_LCZJ02000013.1"/>
</dbReference>
<keyword evidence="1" id="KW-0472">Membrane</keyword>
<comment type="caution">
    <text evidence="2">The sequence shown here is derived from an EMBL/GenBank/DDBJ whole genome shotgun (WGS) entry which is preliminary data.</text>
</comment>
<organism evidence="2 3">
    <name type="scientific">Paenibacillus etheri</name>
    <dbReference type="NCBI Taxonomy" id="1306852"/>
    <lineage>
        <taxon>Bacteria</taxon>
        <taxon>Bacillati</taxon>
        <taxon>Bacillota</taxon>
        <taxon>Bacilli</taxon>
        <taxon>Bacillales</taxon>
        <taxon>Paenibacillaceae</taxon>
        <taxon>Paenibacillus</taxon>
    </lineage>
</organism>
<feature type="transmembrane region" description="Helical" evidence="1">
    <location>
        <begin position="35"/>
        <end position="60"/>
    </location>
</feature>
<keyword evidence="3" id="KW-1185">Reference proteome</keyword>
<feature type="transmembrane region" description="Helical" evidence="1">
    <location>
        <begin position="103"/>
        <end position="128"/>
    </location>
</feature>